<protein>
    <submittedName>
        <fullName evidence="1">Uncharacterized protein</fullName>
    </submittedName>
</protein>
<reference evidence="2" key="1">
    <citation type="journal article" date="2019" name="Int. J. Syst. Evol. Microbiol.">
        <title>The Global Catalogue of Microorganisms (GCM) 10K type strain sequencing project: providing services to taxonomists for standard genome sequencing and annotation.</title>
        <authorList>
            <consortium name="The Broad Institute Genomics Platform"/>
            <consortium name="The Broad Institute Genome Sequencing Center for Infectious Disease"/>
            <person name="Wu L."/>
            <person name="Ma J."/>
        </authorList>
    </citation>
    <scope>NUCLEOTIDE SEQUENCE [LARGE SCALE GENOMIC DNA]</scope>
    <source>
        <strain evidence="2">KLKA75</strain>
    </source>
</reference>
<proteinExistence type="predicted"/>
<sequence>MSAKPTGLITPGDDVHVIFTLSDRRILKLAMPARFASPPS</sequence>
<dbReference type="Proteomes" id="UP001595872">
    <property type="component" value="Unassembled WGS sequence"/>
</dbReference>
<comment type="caution">
    <text evidence="1">The sequence shown here is derived from an EMBL/GenBank/DDBJ whole genome shotgun (WGS) entry which is preliminary data.</text>
</comment>
<dbReference type="EMBL" id="JBHSIT010000014">
    <property type="protein sequence ID" value="MFC4912925.1"/>
    <property type="molecule type" value="Genomic_DNA"/>
</dbReference>
<keyword evidence="2" id="KW-1185">Reference proteome</keyword>
<evidence type="ECO:0000313" key="1">
    <source>
        <dbReference type="EMBL" id="MFC4912925.1"/>
    </source>
</evidence>
<name>A0ABV9UC33_9ACTN</name>
<accession>A0ABV9UC33</accession>
<gene>
    <name evidence="1" type="ORF">ACFPCY_36890</name>
</gene>
<evidence type="ECO:0000313" key="2">
    <source>
        <dbReference type="Proteomes" id="UP001595872"/>
    </source>
</evidence>
<organism evidence="1 2">
    <name type="scientific">Actinomadura gamaensis</name>
    <dbReference type="NCBI Taxonomy" id="1763541"/>
    <lineage>
        <taxon>Bacteria</taxon>
        <taxon>Bacillati</taxon>
        <taxon>Actinomycetota</taxon>
        <taxon>Actinomycetes</taxon>
        <taxon>Streptosporangiales</taxon>
        <taxon>Thermomonosporaceae</taxon>
        <taxon>Actinomadura</taxon>
    </lineage>
</organism>
<dbReference type="RefSeq" id="WP_378263332.1">
    <property type="nucleotide sequence ID" value="NZ_JBHSIT010000014.1"/>
</dbReference>